<keyword evidence="2 4" id="KW-0456">Lyase</keyword>
<keyword evidence="4" id="KW-0472">Membrane</keyword>
<evidence type="ECO:0000256" key="6">
    <source>
        <dbReference type="SAM" id="MobiDB-lite"/>
    </source>
</evidence>
<keyword evidence="4" id="KW-0449">Lipoprotein</keyword>
<comment type="subcellular location">
    <subcellularLocation>
        <location evidence="4">Cell membrane</location>
        <topology evidence="4">Lipid-anchor</topology>
    </subcellularLocation>
</comment>
<dbReference type="InterPro" id="IPR034718">
    <property type="entry name" value="RlpA"/>
</dbReference>
<dbReference type="Gene3D" id="3.30.70.1070">
    <property type="entry name" value="Sporulation related repeat"/>
    <property type="match status" value="1"/>
</dbReference>
<dbReference type="InterPro" id="IPR007730">
    <property type="entry name" value="SPOR-like_dom"/>
</dbReference>
<dbReference type="EC" id="4.2.2.-" evidence="4"/>
<dbReference type="GO" id="GO:0071555">
    <property type="term" value="P:cell wall organization"/>
    <property type="evidence" value="ECO:0007669"/>
    <property type="project" value="UniProtKB-KW"/>
</dbReference>
<accession>A0A264VS39</accession>
<evidence type="ECO:0000256" key="5">
    <source>
        <dbReference type="RuleBase" id="RU003495"/>
    </source>
</evidence>
<protein>
    <recommendedName>
        <fullName evidence="4">Endolytic peptidoglycan transglycosylase RlpA</fullName>
        <ecNumber evidence="4">4.2.2.-</ecNumber>
    </recommendedName>
</protein>
<dbReference type="GO" id="GO:0042834">
    <property type="term" value="F:peptidoglycan binding"/>
    <property type="evidence" value="ECO:0007669"/>
    <property type="project" value="InterPro"/>
</dbReference>
<dbReference type="AlphaFoldDB" id="A0A264VS39"/>
<dbReference type="NCBIfam" id="NF007953">
    <property type="entry name" value="PRK10672.1"/>
    <property type="match status" value="1"/>
</dbReference>
<dbReference type="Proteomes" id="UP000216001">
    <property type="component" value="Unassembled WGS sequence"/>
</dbReference>
<feature type="domain" description="SPOR" evidence="7">
    <location>
        <begin position="248"/>
        <end position="324"/>
    </location>
</feature>
<dbReference type="PANTHER" id="PTHR34183:SF1">
    <property type="entry name" value="ENDOLYTIC PEPTIDOGLYCAN TRANSGLYCOSYLASE RLPA"/>
    <property type="match status" value="1"/>
</dbReference>
<keyword evidence="1" id="KW-0732">Signal</keyword>
<dbReference type="GO" id="GO:0005886">
    <property type="term" value="C:plasma membrane"/>
    <property type="evidence" value="ECO:0007669"/>
    <property type="project" value="UniProtKB-SubCell"/>
</dbReference>
<dbReference type="Pfam" id="PF03330">
    <property type="entry name" value="DPBB_1"/>
    <property type="match status" value="1"/>
</dbReference>
<keyword evidence="3 4" id="KW-0961">Cell wall biogenesis/degradation</keyword>
<dbReference type="InterPro" id="IPR009009">
    <property type="entry name" value="RlpA-like_DPBB"/>
</dbReference>
<evidence type="ECO:0000256" key="3">
    <source>
        <dbReference type="ARBA" id="ARBA00023316"/>
    </source>
</evidence>
<dbReference type="EMBL" id="NOWC01000014">
    <property type="protein sequence ID" value="OZS74168.1"/>
    <property type="molecule type" value="Genomic_DNA"/>
</dbReference>
<organism evidence="8 9">
    <name type="scientific">Providencia rettgeri</name>
    <dbReference type="NCBI Taxonomy" id="587"/>
    <lineage>
        <taxon>Bacteria</taxon>
        <taxon>Pseudomonadati</taxon>
        <taxon>Pseudomonadota</taxon>
        <taxon>Gammaproteobacteria</taxon>
        <taxon>Enterobacterales</taxon>
        <taxon>Morganellaceae</taxon>
        <taxon>Providencia</taxon>
    </lineage>
</organism>
<dbReference type="NCBIfam" id="TIGR00413">
    <property type="entry name" value="rlpA"/>
    <property type="match status" value="1"/>
</dbReference>
<feature type="region of interest" description="Disordered" evidence="6">
    <location>
        <begin position="189"/>
        <end position="214"/>
    </location>
</feature>
<evidence type="ECO:0000256" key="4">
    <source>
        <dbReference type="HAMAP-Rule" id="MF_02071"/>
    </source>
</evidence>
<dbReference type="InterPro" id="IPR036680">
    <property type="entry name" value="SPOR-like_sf"/>
</dbReference>
<keyword evidence="4" id="KW-1003">Cell membrane</keyword>
<reference evidence="8 9" key="1">
    <citation type="submission" date="2017-07" db="EMBL/GenBank/DDBJ databases">
        <title>blaIMP-27 on transferable plasmids in Proteus mirabilis and Providencia rettgeri.</title>
        <authorList>
            <person name="Potter R."/>
        </authorList>
    </citation>
    <scope>NUCLEOTIDE SEQUENCE [LARGE SCALE GENOMIC DNA]</scope>
    <source>
        <strain evidence="8 9">PR1</strain>
    </source>
</reference>
<dbReference type="Pfam" id="PF05036">
    <property type="entry name" value="SPOR"/>
    <property type="match status" value="1"/>
</dbReference>
<dbReference type="STRING" id="587.RB151_010550"/>
<dbReference type="Gene3D" id="2.40.40.10">
    <property type="entry name" value="RlpA-like domain"/>
    <property type="match status" value="1"/>
</dbReference>
<evidence type="ECO:0000313" key="8">
    <source>
        <dbReference type="EMBL" id="OZS74168.1"/>
    </source>
</evidence>
<dbReference type="PROSITE" id="PS51724">
    <property type="entry name" value="SPOR"/>
    <property type="match status" value="1"/>
</dbReference>
<proteinExistence type="inferred from homology"/>
<dbReference type="HAMAP" id="MF_02071">
    <property type="entry name" value="RlpA"/>
    <property type="match status" value="1"/>
</dbReference>
<name>A0A264VS39_PRORE</name>
<dbReference type="RefSeq" id="WP_094961796.1">
    <property type="nucleotide sequence ID" value="NZ_NOWC01000014.1"/>
</dbReference>
<comment type="caution">
    <text evidence="8">The sequence shown here is derived from an EMBL/GenBank/DDBJ whole genome shotgun (WGS) entry which is preliminary data.</text>
</comment>
<dbReference type="CDD" id="cd22268">
    <property type="entry name" value="DPBB_RlpA-like"/>
    <property type="match status" value="1"/>
</dbReference>
<dbReference type="PROSITE" id="PS51257">
    <property type="entry name" value="PROKAR_LIPOPROTEIN"/>
    <property type="match status" value="1"/>
</dbReference>
<evidence type="ECO:0000313" key="9">
    <source>
        <dbReference type="Proteomes" id="UP000216001"/>
    </source>
</evidence>
<dbReference type="PANTHER" id="PTHR34183">
    <property type="entry name" value="ENDOLYTIC PEPTIDOGLYCAN TRANSGLYCOSYLASE RLPA"/>
    <property type="match status" value="1"/>
</dbReference>
<evidence type="ECO:0000259" key="7">
    <source>
        <dbReference type="PROSITE" id="PS51724"/>
    </source>
</evidence>
<keyword evidence="4" id="KW-0564">Palmitate</keyword>
<evidence type="ECO:0000256" key="1">
    <source>
        <dbReference type="ARBA" id="ARBA00022729"/>
    </source>
</evidence>
<dbReference type="InterPro" id="IPR012997">
    <property type="entry name" value="RplA"/>
</dbReference>
<comment type="function">
    <text evidence="4">Lytic transglycosylase with a strong preference for naked glycan strands that lack stem peptides.</text>
</comment>
<dbReference type="GO" id="GO:0000270">
    <property type="term" value="P:peptidoglycan metabolic process"/>
    <property type="evidence" value="ECO:0007669"/>
    <property type="project" value="UniProtKB-UniRule"/>
</dbReference>
<sequence length="324" mass="35047">MRLQWIMLGVTAALLSGCVTDEVKQPAQVPTNVPTQDVLGAEPHYEPYHPTANNDYSRNGQQYQIVRDPSQFSQVGYASIYGAESAGNMTAIGERVNPVELTAAHPTLPIPSYVRITNMMNGRMMVVRVNDRGPYVPGKSIAVSRATADRLNLMPTTKIKIDAIQVSQDGSLSGTGTVGSNFVKQSYALPGRPQLGSGPMGTPVMENLPTPENTLPVQQPKEPMQPTMPDMNLQTPTPPPAAVVAEEPVPERGFLVQAGAISSQANAQNMLNELKTQFNVPGRLQPYNGIYRVQLGPFSTRQQAVEVQGRLQSEKNQSSMVVAP</sequence>
<dbReference type="InterPro" id="IPR036908">
    <property type="entry name" value="RlpA-like_sf"/>
</dbReference>
<dbReference type="GO" id="GO:0009279">
    <property type="term" value="C:cell outer membrane"/>
    <property type="evidence" value="ECO:0007669"/>
    <property type="project" value="TreeGrafter"/>
</dbReference>
<evidence type="ECO:0000256" key="2">
    <source>
        <dbReference type="ARBA" id="ARBA00023239"/>
    </source>
</evidence>
<comment type="similarity">
    <text evidence="4 5">Belongs to the RlpA family.</text>
</comment>
<dbReference type="GO" id="GO:0008932">
    <property type="term" value="F:lytic endotransglycosylase activity"/>
    <property type="evidence" value="ECO:0007669"/>
    <property type="project" value="UniProtKB-UniRule"/>
</dbReference>
<gene>
    <name evidence="4" type="primary">rlpA</name>
    <name evidence="8" type="ORF">CHI95_12650</name>
</gene>
<dbReference type="SUPFAM" id="SSF110997">
    <property type="entry name" value="Sporulation related repeat"/>
    <property type="match status" value="1"/>
</dbReference>